<dbReference type="Pfam" id="PF13551">
    <property type="entry name" value="HTH_29"/>
    <property type="match status" value="1"/>
</dbReference>
<dbReference type="EMBL" id="JADBFD010000045">
    <property type="protein sequence ID" value="MBE2889743.1"/>
    <property type="molecule type" value="Genomic_DNA"/>
</dbReference>
<dbReference type="RefSeq" id="WP_192906044.1">
    <property type="nucleotide sequence ID" value="NZ_JADBFD010000045.1"/>
</dbReference>
<protein>
    <submittedName>
        <fullName evidence="1">Transposase</fullName>
    </submittedName>
</protein>
<evidence type="ECO:0000313" key="1">
    <source>
        <dbReference type="EMBL" id="MBE2889743.1"/>
    </source>
</evidence>
<name>A0ABR9NZS3_9BACT</name>
<comment type="caution">
    <text evidence="1">The sequence shown here is derived from an EMBL/GenBank/DDBJ whole genome shotgun (WGS) entry which is preliminary data.</text>
</comment>
<feature type="non-terminal residue" evidence="1">
    <location>
        <position position="229"/>
    </location>
</feature>
<accession>A0ABR9NZS3</accession>
<evidence type="ECO:0000313" key="2">
    <source>
        <dbReference type="Proteomes" id="UP000618926"/>
    </source>
</evidence>
<dbReference type="InterPro" id="IPR009057">
    <property type="entry name" value="Homeodomain-like_sf"/>
</dbReference>
<organism evidence="1 2">
    <name type="scientific">Geobacter anodireducens</name>
    <dbReference type="NCBI Taxonomy" id="1340425"/>
    <lineage>
        <taxon>Bacteria</taxon>
        <taxon>Pseudomonadati</taxon>
        <taxon>Thermodesulfobacteriota</taxon>
        <taxon>Desulfuromonadia</taxon>
        <taxon>Geobacterales</taxon>
        <taxon>Geobacteraceae</taxon>
        <taxon>Geobacter</taxon>
    </lineage>
</organism>
<keyword evidence="2" id="KW-1185">Reference proteome</keyword>
<gene>
    <name evidence="1" type="ORF">IIE05_17435</name>
</gene>
<proteinExistence type="predicted"/>
<reference evidence="1 2" key="1">
    <citation type="submission" date="2020-10" db="EMBL/GenBank/DDBJ databases">
        <title>Investigation of anaerobic biodegradation of phenanthrene by a sulfate-dependent Geobacter anodireducens strain PheS2.</title>
        <authorList>
            <person name="Zhang Z."/>
        </authorList>
    </citation>
    <scope>NUCLEOTIDE SEQUENCE [LARGE SCALE GENOMIC DNA]</scope>
    <source>
        <strain evidence="1 2">PheS2</strain>
    </source>
</reference>
<dbReference type="SUPFAM" id="SSF46689">
    <property type="entry name" value="Homeodomain-like"/>
    <property type="match status" value="1"/>
</dbReference>
<dbReference type="Proteomes" id="UP000618926">
    <property type="component" value="Unassembled WGS sequence"/>
</dbReference>
<sequence>MTTAEKVARRKLSLLDLAGELANVSKACKVMGYSRQQFYEIRRNYQTYGAVGLLDRLPGAKGPHPNRVDEAVETAILEHCLNHPGHGPLRVSQELSLKGIQVSSGGVRGVWSRHSLLTKQERMLRLEKSVREQSFELSDEQIRLLERFSPEFRERHIETKHTGDLVAVDTFFVGTLKGVGKIYLQSVIDCYSRYAWGRLYTNKLPLTAVHVLNEDVLPFFEEHNARINT</sequence>